<dbReference type="AlphaFoldDB" id="A0A5B7FTR7"/>
<dbReference type="Proteomes" id="UP000324222">
    <property type="component" value="Unassembled WGS sequence"/>
</dbReference>
<protein>
    <submittedName>
        <fullName evidence="2">Uncharacterized protein</fullName>
    </submittedName>
</protein>
<feature type="compositionally biased region" description="Basic and acidic residues" evidence="1">
    <location>
        <begin position="56"/>
        <end position="78"/>
    </location>
</feature>
<gene>
    <name evidence="2" type="ORF">E2C01_042471</name>
</gene>
<proteinExistence type="predicted"/>
<dbReference type="EMBL" id="VSRR010008416">
    <property type="protein sequence ID" value="MPC48689.1"/>
    <property type="molecule type" value="Genomic_DNA"/>
</dbReference>
<feature type="region of interest" description="Disordered" evidence="1">
    <location>
        <begin position="43"/>
        <end position="93"/>
    </location>
</feature>
<evidence type="ECO:0000256" key="1">
    <source>
        <dbReference type="SAM" id="MobiDB-lite"/>
    </source>
</evidence>
<organism evidence="2 3">
    <name type="scientific">Portunus trituberculatus</name>
    <name type="common">Swimming crab</name>
    <name type="synonym">Neptunus trituberculatus</name>
    <dbReference type="NCBI Taxonomy" id="210409"/>
    <lineage>
        <taxon>Eukaryota</taxon>
        <taxon>Metazoa</taxon>
        <taxon>Ecdysozoa</taxon>
        <taxon>Arthropoda</taxon>
        <taxon>Crustacea</taxon>
        <taxon>Multicrustacea</taxon>
        <taxon>Malacostraca</taxon>
        <taxon>Eumalacostraca</taxon>
        <taxon>Eucarida</taxon>
        <taxon>Decapoda</taxon>
        <taxon>Pleocyemata</taxon>
        <taxon>Brachyura</taxon>
        <taxon>Eubrachyura</taxon>
        <taxon>Portunoidea</taxon>
        <taxon>Portunidae</taxon>
        <taxon>Portuninae</taxon>
        <taxon>Portunus</taxon>
    </lineage>
</organism>
<evidence type="ECO:0000313" key="2">
    <source>
        <dbReference type="EMBL" id="MPC48689.1"/>
    </source>
</evidence>
<accession>A0A5B7FTR7</accession>
<keyword evidence="3" id="KW-1185">Reference proteome</keyword>
<reference evidence="2 3" key="1">
    <citation type="submission" date="2019-05" db="EMBL/GenBank/DDBJ databases">
        <title>Another draft genome of Portunus trituberculatus and its Hox gene families provides insights of decapod evolution.</title>
        <authorList>
            <person name="Jeong J.-H."/>
            <person name="Song I."/>
            <person name="Kim S."/>
            <person name="Choi T."/>
            <person name="Kim D."/>
            <person name="Ryu S."/>
            <person name="Kim W."/>
        </authorList>
    </citation>
    <scope>NUCLEOTIDE SEQUENCE [LARGE SCALE GENOMIC DNA]</scope>
    <source>
        <tissue evidence="2">Muscle</tissue>
    </source>
</reference>
<name>A0A5B7FTR7_PORTR</name>
<evidence type="ECO:0000313" key="3">
    <source>
        <dbReference type="Proteomes" id="UP000324222"/>
    </source>
</evidence>
<comment type="caution">
    <text evidence="2">The sequence shown here is derived from an EMBL/GenBank/DDBJ whole genome shotgun (WGS) entry which is preliminary data.</text>
</comment>
<sequence length="93" mass="10871">MTLITWNLFSGPAAYLYIFKASLTFRHLQIIVTCLAQVCPGGLYTNGQKEEEEEKEEKKEKKRKEETKEEEEKVRRAEVSGVEEEQDGWTCRQ</sequence>